<evidence type="ECO:0000313" key="4">
    <source>
        <dbReference type="Proteomes" id="UP000663879"/>
    </source>
</evidence>
<evidence type="ECO:0000256" key="2">
    <source>
        <dbReference type="SAM" id="Phobius"/>
    </source>
</evidence>
<sequence length="290" mass="33572">MNPFMFYSLYLCFYNFFNVFFNLIRKNLTVIDERTINSLSRPDCNLFELNNSCKLSIIKLIEEEHRSREQRKSKIVLTGLPYTGNDKKSISRLFKSLNQTMPIYFERIKSKQSSNNYPMPVICELCSSYQVQKLLKISHKLKSIKEFHNVYINPYFTANERIISSFERKLKKINFETNFSNNSTNLKQNDQSPNQNLNKSTVASTKPDKCSSVTAPSSSFDQNKTKIDCAIIKGFRIQLLQNDLQSITTGEKLNDKIVNFYLSLLCNSLKNLKALTIDSILINKILSSEL</sequence>
<feature type="region of interest" description="Disordered" evidence="1">
    <location>
        <begin position="182"/>
        <end position="210"/>
    </location>
</feature>
<name>A0A813XUM5_9BILA</name>
<keyword evidence="4" id="KW-1185">Reference proteome</keyword>
<dbReference type="Proteomes" id="UP000663879">
    <property type="component" value="Unassembled WGS sequence"/>
</dbReference>
<organism evidence="3 4">
    <name type="scientific">Brachionus calyciflorus</name>
    <dbReference type="NCBI Taxonomy" id="104777"/>
    <lineage>
        <taxon>Eukaryota</taxon>
        <taxon>Metazoa</taxon>
        <taxon>Spiralia</taxon>
        <taxon>Gnathifera</taxon>
        <taxon>Rotifera</taxon>
        <taxon>Eurotatoria</taxon>
        <taxon>Monogononta</taxon>
        <taxon>Pseudotrocha</taxon>
        <taxon>Ploima</taxon>
        <taxon>Brachionidae</taxon>
        <taxon>Brachionus</taxon>
    </lineage>
</organism>
<keyword evidence="2" id="KW-0472">Membrane</keyword>
<proteinExistence type="predicted"/>
<dbReference type="Gene3D" id="3.40.395.10">
    <property type="entry name" value="Adenoviral Proteinase, Chain A"/>
    <property type="match status" value="1"/>
</dbReference>
<evidence type="ECO:0000256" key="1">
    <source>
        <dbReference type="SAM" id="MobiDB-lite"/>
    </source>
</evidence>
<comment type="caution">
    <text evidence="3">The sequence shown here is derived from an EMBL/GenBank/DDBJ whole genome shotgun (WGS) entry which is preliminary data.</text>
</comment>
<evidence type="ECO:0000313" key="3">
    <source>
        <dbReference type="EMBL" id="CAF0870440.1"/>
    </source>
</evidence>
<keyword evidence="2" id="KW-1133">Transmembrane helix</keyword>
<protein>
    <submittedName>
        <fullName evidence="3">Uncharacterized protein</fullName>
    </submittedName>
</protein>
<gene>
    <name evidence="3" type="ORF">OXX778_LOCUS9903</name>
</gene>
<reference evidence="3" key="1">
    <citation type="submission" date="2021-02" db="EMBL/GenBank/DDBJ databases">
        <authorList>
            <person name="Nowell W R."/>
        </authorList>
    </citation>
    <scope>NUCLEOTIDE SEQUENCE</scope>
    <source>
        <strain evidence="3">Ploen Becks lab</strain>
    </source>
</reference>
<accession>A0A813XUM5</accession>
<keyword evidence="2" id="KW-0812">Transmembrane</keyword>
<dbReference type="AlphaFoldDB" id="A0A813XUM5"/>
<feature type="transmembrane region" description="Helical" evidence="2">
    <location>
        <begin position="6"/>
        <end position="24"/>
    </location>
</feature>
<feature type="compositionally biased region" description="Polar residues" evidence="1">
    <location>
        <begin position="186"/>
        <end position="204"/>
    </location>
</feature>
<dbReference type="EMBL" id="CAJNOC010001507">
    <property type="protein sequence ID" value="CAF0870440.1"/>
    <property type="molecule type" value="Genomic_DNA"/>
</dbReference>